<evidence type="ECO:0000256" key="6">
    <source>
        <dbReference type="ARBA" id="ARBA00023163"/>
    </source>
</evidence>
<evidence type="ECO:0000256" key="2">
    <source>
        <dbReference type="ARBA" id="ARBA00010916"/>
    </source>
</evidence>
<dbReference type="AlphaFoldDB" id="A0AAD1Y1H8"/>
<name>A0AAD1Y1H8_EUPCR</name>
<keyword evidence="4" id="KW-0805">Transcription regulation</keyword>
<evidence type="ECO:0000256" key="7">
    <source>
        <dbReference type="ARBA" id="ARBA00023242"/>
    </source>
</evidence>
<evidence type="ECO:0000256" key="4">
    <source>
        <dbReference type="ARBA" id="ARBA00023015"/>
    </source>
</evidence>
<keyword evidence="5" id="KW-0175">Coiled coil</keyword>
<keyword evidence="6" id="KW-0804">Transcription</keyword>
<dbReference type="GO" id="GO:0006325">
    <property type="term" value="P:chromatin organization"/>
    <property type="evidence" value="ECO:0007669"/>
    <property type="project" value="UniProtKB-KW"/>
</dbReference>
<reference evidence="9" key="1">
    <citation type="submission" date="2023-07" db="EMBL/GenBank/DDBJ databases">
        <authorList>
            <consortium name="AG Swart"/>
            <person name="Singh M."/>
            <person name="Singh A."/>
            <person name="Seah K."/>
            <person name="Emmerich C."/>
        </authorList>
    </citation>
    <scope>NUCLEOTIDE SEQUENCE</scope>
    <source>
        <strain evidence="9">DP1</strain>
    </source>
</reference>
<accession>A0AAD1Y1H8</accession>
<dbReference type="GO" id="GO:0000123">
    <property type="term" value="C:histone acetyltransferase complex"/>
    <property type="evidence" value="ECO:0007669"/>
    <property type="project" value="InterPro"/>
</dbReference>
<keyword evidence="3" id="KW-0156">Chromatin regulator</keyword>
<evidence type="ECO:0000313" key="10">
    <source>
        <dbReference type="Proteomes" id="UP001295684"/>
    </source>
</evidence>
<feature type="region of interest" description="Disordered" evidence="8">
    <location>
        <begin position="138"/>
        <end position="157"/>
    </location>
</feature>
<evidence type="ECO:0000313" key="9">
    <source>
        <dbReference type="EMBL" id="CAI2382839.1"/>
    </source>
</evidence>
<comment type="similarity">
    <text evidence="2">Belongs to the EAF6 family.</text>
</comment>
<organism evidence="9 10">
    <name type="scientific">Euplotes crassus</name>
    <dbReference type="NCBI Taxonomy" id="5936"/>
    <lineage>
        <taxon>Eukaryota</taxon>
        <taxon>Sar</taxon>
        <taxon>Alveolata</taxon>
        <taxon>Ciliophora</taxon>
        <taxon>Intramacronucleata</taxon>
        <taxon>Spirotrichea</taxon>
        <taxon>Hypotrichia</taxon>
        <taxon>Euplotida</taxon>
        <taxon>Euplotidae</taxon>
        <taxon>Moneuplotes</taxon>
    </lineage>
</organism>
<evidence type="ECO:0000256" key="5">
    <source>
        <dbReference type="ARBA" id="ARBA00023054"/>
    </source>
</evidence>
<dbReference type="EMBL" id="CAMPGE010025043">
    <property type="protein sequence ID" value="CAI2382839.1"/>
    <property type="molecule type" value="Genomic_DNA"/>
</dbReference>
<proteinExistence type="inferred from homology"/>
<protein>
    <recommendedName>
        <fullName evidence="11">Chromatin modification-related protein MEAF6</fullName>
    </recommendedName>
</protein>
<comment type="subcellular location">
    <subcellularLocation>
        <location evidence="1">Nucleus</location>
    </subcellularLocation>
</comment>
<dbReference type="Proteomes" id="UP001295684">
    <property type="component" value="Unassembled WGS sequence"/>
</dbReference>
<dbReference type="GO" id="GO:0005634">
    <property type="term" value="C:nucleus"/>
    <property type="evidence" value="ECO:0007669"/>
    <property type="project" value="UniProtKB-SubCell"/>
</dbReference>
<gene>
    <name evidence="9" type="ORF">ECRASSUSDP1_LOCUS24327</name>
</gene>
<evidence type="ECO:0000256" key="3">
    <source>
        <dbReference type="ARBA" id="ARBA00022853"/>
    </source>
</evidence>
<evidence type="ECO:0000256" key="1">
    <source>
        <dbReference type="ARBA" id="ARBA00004123"/>
    </source>
</evidence>
<dbReference type="InterPro" id="IPR015418">
    <property type="entry name" value="Eaf6"/>
</dbReference>
<dbReference type="PANTHER" id="PTHR13476">
    <property type="entry name" value="CHROMATIN MODIFICATION-RELATED PROTEIN MEAF6"/>
    <property type="match status" value="1"/>
</dbReference>
<sequence>MASDGISKGKKMSISALKAKVDQELKNLEDHIYERETEYLTNTVNTGNIARGWEYLLDSKRVITKDMVSNFKISDFAKDYESKNMYSAMKGCKPVDLNSKRVGLGKFPVEDRVFSRSSKTAPIEDDYIEYPFQAPPIKLETESRQSAKVGSRRRNKK</sequence>
<keyword evidence="7" id="KW-0539">Nucleus</keyword>
<evidence type="ECO:0008006" key="11">
    <source>
        <dbReference type="Google" id="ProtNLM"/>
    </source>
</evidence>
<evidence type="ECO:0000256" key="8">
    <source>
        <dbReference type="SAM" id="MobiDB-lite"/>
    </source>
</evidence>
<keyword evidence="10" id="KW-1185">Reference proteome</keyword>
<comment type="caution">
    <text evidence="9">The sequence shown here is derived from an EMBL/GenBank/DDBJ whole genome shotgun (WGS) entry which is preliminary data.</text>
</comment>
<dbReference type="Pfam" id="PF09340">
    <property type="entry name" value="NuA4"/>
    <property type="match status" value="1"/>
</dbReference>